<dbReference type="Proteomes" id="UP000863257">
    <property type="component" value="Unassembled WGS sequence"/>
</dbReference>
<gene>
    <name evidence="1" type="ORF">I7730_15960</name>
</gene>
<organism evidence="1">
    <name type="scientific">Vibrio vulnificus</name>
    <dbReference type="NCBI Taxonomy" id="672"/>
    <lineage>
        <taxon>Bacteria</taxon>
        <taxon>Pseudomonadati</taxon>
        <taxon>Pseudomonadota</taxon>
        <taxon>Gammaproteobacteria</taxon>
        <taxon>Vibrionales</taxon>
        <taxon>Vibrionaceae</taxon>
        <taxon>Vibrio</taxon>
    </lineage>
</organism>
<accession>A0A8H9N1W7</accession>
<sequence>MKDTHELGKWLLEQPNLPIDKLFASIDIESGVNDKHGDEIIAKLYGHSLIEAFTIGSPAAATPVTNIALHFETSASSAEGIHVGNLVKSEATKNAES</sequence>
<evidence type="ECO:0000313" key="1">
    <source>
        <dbReference type="EMBL" id="HAS8541278.1"/>
    </source>
</evidence>
<proteinExistence type="predicted"/>
<dbReference type="EMBL" id="DACRBY010000020">
    <property type="protein sequence ID" value="HAS8541278.1"/>
    <property type="molecule type" value="Genomic_DNA"/>
</dbReference>
<reference evidence="1" key="1">
    <citation type="journal article" date="2018" name="Genome Biol.">
        <title>SKESA: strategic k-mer extension for scrupulous assemblies.</title>
        <authorList>
            <person name="Souvorov A."/>
            <person name="Agarwala R."/>
            <person name="Lipman D.J."/>
        </authorList>
    </citation>
    <scope>NUCLEOTIDE SEQUENCE</scope>
    <source>
        <strain evidence="1">BCW_3452</strain>
    </source>
</reference>
<comment type="caution">
    <text evidence="1">The sequence shown here is derived from an EMBL/GenBank/DDBJ whole genome shotgun (WGS) entry which is preliminary data.</text>
</comment>
<reference evidence="1" key="2">
    <citation type="submission" date="2019-01" db="EMBL/GenBank/DDBJ databases">
        <authorList>
            <consortium name="NCBI Pathogen Detection Project"/>
        </authorList>
    </citation>
    <scope>NUCLEOTIDE SEQUENCE</scope>
    <source>
        <strain evidence="1">BCW_3452</strain>
    </source>
</reference>
<dbReference type="AlphaFoldDB" id="A0A8H9N1W7"/>
<name>A0A8H9N1W7_VIBVL</name>
<protein>
    <submittedName>
        <fullName evidence="1">Uncharacterized protein</fullName>
    </submittedName>
</protein>